<comment type="caution">
    <text evidence="5">The sequence shown here is derived from an EMBL/GenBank/DDBJ whole genome shotgun (WGS) entry which is preliminary data.</text>
</comment>
<comment type="cofactor">
    <cofactor evidence="1">
        <name>a divalent metal cation</name>
        <dbReference type="ChEBI" id="CHEBI:60240"/>
    </cofactor>
</comment>
<evidence type="ECO:0000313" key="6">
    <source>
        <dbReference type="Proteomes" id="UP000077051"/>
    </source>
</evidence>
<evidence type="ECO:0000256" key="2">
    <source>
        <dbReference type="ARBA" id="ARBA00022723"/>
    </source>
</evidence>
<evidence type="ECO:0000256" key="3">
    <source>
        <dbReference type="SAM" id="MobiDB-lite"/>
    </source>
</evidence>
<evidence type="ECO:0000259" key="4">
    <source>
        <dbReference type="Pfam" id="PF13359"/>
    </source>
</evidence>
<proteinExistence type="predicted"/>
<evidence type="ECO:0000256" key="1">
    <source>
        <dbReference type="ARBA" id="ARBA00001968"/>
    </source>
</evidence>
<feature type="region of interest" description="Disordered" evidence="3">
    <location>
        <begin position="1"/>
        <end position="38"/>
    </location>
</feature>
<dbReference type="Proteomes" id="UP000077051">
    <property type="component" value="Unassembled WGS sequence"/>
</dbReference>
<accession>A0A168K4K4</accession>
<organism evidence="5 6">
    <name type="scientific">Mucor lusitanicus CBS 277.49</name>
    <dbReference type="NCBI Taxonomy" id="747725"/>
    <lineage>
        <taxon>Eukaryota</taxon>
        <taxon>Fungi</taxon>
        <taxon>Fungi incertae sedis</taxon>
        <taxon>Mucoromycota</taxon>
        <taxon>Mucoromycotina</taxon>
        <taxon>Mucoromycetes</taxon>
        <taxon>Mucorales</taxon>
        <taxon>Mucorineae</taxon>
        <taxon>Mucoraceae</taxon>
        <taxon>Mucor</taxon>
    </lineage>
</organism>
<keyword evidence="6" id="KW-1185">Reference proteome</keyword>
<protein>
    <recommendedName>
        <fullName evidence="4">DDE Tnp4 domain-containing protein</fullName>
    </recommendedName>
</protein>
<dbReference type="AlphaFoldDB" id="A0A168K4K4"/>
<dbReference type="VEuPathDB" id="FungiDB:MUCCIDRAFT_111339"/>
<gene>
    <name evidence="5" type="ORF">MUCCIDRAFT_111339</name>
</gene>
<name>A0A168K4K4_MUCCL</name>
<sequence>MSNLNVSRQLRQRSQRLQSDSHQDNEESNSQANQRRHRTVYKRGTLEAVLINNANCRYMCRFSIQEIYQITALLGLEENLRFKGISVSRQLGFAMLACRYSFPRRYGDMERVFPMHRQNIGKVCKGMEDMVFDKMKYGIQFNTHQFREENLKNKSLALQQVSRPATDDDMQKSLYNGWKHVHAIKYQAIVTPDGITSSMMGPVIGARHDKFMYTMLQTEKRLQKYLHISDREDNYAIYGDPAYEESEHLHCPFPVISQHENLLL</sequence>
<dbReference type="GO" id="GO:0046872">
    <property type="term" value="F:metal ion binding"/>
    <property type="evidence" value="ECO:0007669"/>
    <property type="project" value="UniProtKB-KW"/>
</dbReference>
<dbReference type="Pfam" id="PF13359">
    <property type="entry name" value="DDE_Tnp_4"/>
    <property type="match status" value="1"/>
</dbReference>
<evidence type="ECO:0000313" key="5">
    <source>
        <dbReference type="EMBL" id="OAD01992.1"/>
    </source>
</evidence>
<reference evidence="5 6" key="1">
    <citation type="submission" date="2015-06" db="EMBL/GenBank/DDBJ databases">
        <title>Expansion of signal transduction pathways in fungi by whole-genome duplication.</title>
        <authorList>
            <consortium name="DOE Joint Genome Institute"/>
            <person name="Corrochano L.M."/>
            <person name="Kuo A."/>
            <person name="Marcet-Houben M."/>
            <person name="Polaino S."/>
            <person name="Salamov A."/>
            <person name="Villalobos J.M."/>
            <person name="Alvarez M.I."/>
            <person name="Avalos J."/>
            <person name="Benito E.P."/>
            <person name="Benoit I."/>
            <person name="Burger G."/>
            <person name="Camino L.P."/>
            <person name="Canovas D."/>
            <person name="Cerda-Olmedo E."/>
            <person name="Cheng J.-F."/>
            <person name="Dominguez A."/>
            <person name="Elias M."/>
            <person name="Eslava A.P."/>
            <person name="Glaser F."/>
            <person name="Grimwood J."/>
            <person name="Gutierrez G."/>
            <person name="Heitman J."/>
            <person name="Henrissat B."/>
            <person name="Iturriaga E.A."/>
            <person name="Lang B.F."/>
            <person name="Lavin J.L."/>
            <person name="Lee S."/>
            <person name="Li W."/>
            <person name="Lindquist E."/>
            <person name="Lopez-Garcia S."/>
            <person name="Luque E.M."/>
            <person name="Marcos A.T."/>
            <person name="Martin J."/>
            <person name="Mccluskey K."/>
            <person name="Medina H.R."/>
            <person name="Miralles-Duran A."/>
            <person name="Miyazaki A."/>
            <person name="Munoz-Torres E."/>
            <person name="Oguiza J.A."/>
            <person name="Ohm R."/>
            <person name="Olmedo M."/>
            <person name="Orejas M."/>
            <person name="Ortiz-Castellanos L."/>
            <person name="Pisabarro A.G."/>
            <person name="Rodriguez-Romero J."/>
            <person name="Ruiz-Herrera J."/>
            <person name="Ruiz-Vazquez R."/>
            <person name="Sanz C."/>
            <person name="Schackwitz W."/>
            <person name="Schmutz J."/>
            <person name="Shahriari M."/>
            <person name="Shelest E."/>
            <person name="Silva-Franco F."/>
            <person name="Soanes D."/>
            <person name="Syed K."/>
            <person name="Tagua V.G."/>
            <person name="Talbot N.J."/>
            <person name="Thon M."/>
            <person name="De Vries R.P."/>
            <person name="Wiebenga A."/>
            <person name="Yadav J.S."/>
            <person name="Braun E.L."/>
            <person name="Baker S."/>
            <person name="Garre V."/>
            <person name="Horwitz B."/>
            <person name="Torres-Martinez S."/>
            <person name="Idnurm A."/>
            <person name="Herrera-Estrella A."/>
            <person name="Gabaldon T."/>
            <person name="Grigoriev I.V."/>
        </authorList>
    </citation>
    <scope>NUCLEOTIDE SEQUENCE [LARGE SCALE GENOMIC DNA]</scope>
    <source>
        <strain evidence="5 6">CBS 277.49</strain>
    </source>
</reference>
<dbReference type="OrthoDB" id="2283549at2759"/>
<keyword evidence="2" id="KW-0479">Metal-binding</keyword>
<dbReference type="InterPro" id="IPR027806">
    <property type="entry name" value="HARBI1_dom"/>
</dbReference>
<feature type="domain" description="DDE Tnp4" evidence="4">
    <location>
        <begin position="162"/>
        <end position="253"/>
    </location>
</feature>
<dbReference type="STRING" id="747725.A0A168K4K4"/>
<dbReference type="EMBL" id="AMYB01000005">
    <property type="protein sequence ID" value="OAD01992.1"/>
    <property type="molecule type" value="Genomic_DNA"/>
</dbReference>